<protein>
    <submittedName>
        <fullName evidence="1">Uncharacterized protein</fullName>
    </submittedName>
</protein>
<comment type="caution">
    <text evidence="1">The sequence shown here is derived from an EMBL/GenBank/DDBJ whole genome shotgun (WGS) entry which is preliminary data.</text>
</comment>
<dbReference type="EMBL" id="JAPTGC010000031">
    <property type="protein sequence ID" value="MCZ0863531.1"/>
    <property type="molecule type" value="Genomic_DNA"/>
</dbReference>
<dbReference type="RefSeq" id="WP_268923797.1">
    <property type="nucleotide sequence ID" value="NZ_JAPTGC010000031.1"/>
</dbReference>
<organism evidence="1 2">
    <name type="scientific">Methanocorpusculum vombati</name>
    <dbReference type="NCBI Taxonomy" id="3002864"/>
    <lineage>
        <taxon>Archaea</taxon>
        <taxon>Methanobacteriati</taxon>
        <taxon>Methanobacteriota</taxon>
        <taxon>Stenosarchaea group</taxon>
        <taxon>Methanomicrobia</taxon>
        <taxon>Methanomicrobiales</taxon>
        <taxon>Methanocorpusculaceae</taxon>
        <taxon>Methanocorpusculum</taxon>
    </lineage>
</organism>
<sequence length="244" mass="28140">MDEHTKTKRVPIYVDPDIRSTIMQLRQENQTCNDVIETSITQTVQNAISPLMFERLSAIGHYPLHEPIKCDVWFKKDLRVWCVENRKLALLGMGVSLPGILASLEEALEGHILSFTEFPDEKHSEDSLTLKKDLMEQIDFAEALQQIHKKYGENITTLPAKKGYVTIRKGEHTHYTFTRADGLICDRIYTTIDPDTETSAPAGKLAKLCVQMRFAKKEDFLQFIAHGFPEEKYREMIRRQHFSV</sequence>
<proteinExistence type="predicted"/>
<gene>
    <name evidence="1" type="ORF">O0S09_09795</name>
</gene>
<accession>A0ABT4IP47</accession>
<evidence type="ECO:0000313" key="1">
    <source>
        <dbReference type="EMBL" id="MCZ0863531.1"/>
    </source>
</evidence>
<reference evidence="1" key="1">
    <citation type="submission" date="2022-12" db="EMBL/GenBank/DDBJ databases">
        <title>Isolation and characterisation of novel Methanocorpusculum spp. from native Australian herbivores indicates the genus is ancestrally host-associated.</title>
        <authorList>
            <person name="Volmer J.G."/>
            <person name="Soo R.M."/>
            <person name="Evans P.N."/>
            <person name="Hoedt E.C."/>
            <person name="Astorga Alsina A.L."/>
            <person name="Woodcroft B.J."/>
            <person name="Tyson G.W."/>
            <person name="Hugenholtz P."/>
            <person name="Morrison M."/>
        </authorList>
    </citation>
    <scope>NUCLEOTIDE SEQUENCE</scope>
    <source>
        <strain evidence="1">CW153</strain>
    </source>
</reference>
<dbReference type="Proteomes" id="UP001141336">
    <property type="component" value="Unassembled WGS sequence"/>
</dbReference>
<keyword evidence="2" id="KW-1185">Reference proteome</keyword>
<evidence type="ECO:0000313" key="2">
    <source>
        <dbReference type="Proteomes" id="UP001141336"/>
    </source>
</evidence>
<name>A0ABT4IP47_9EURY</name>